<dbReference type="GO" id="GO:0046933">
    <property type="term" value="F:proton-transporting ATP synthase activity, rotational mechanism"/>
    <property type="evidence" value="ECO:0007669"/>
    <property type="project" value="InterPro"/>
</dbReference>
<evidence type="ECO:0000256" key="4">
    <source>
        <dbReference type="ARBA" id="ARBA00023065"/>
    </source>
</evidence>
<keyword evidence="4" id="KW-0406">Ion transport</keyword>
<evidence type="ECO:0000256" key="1">
    <source>
        <dbReference type="ARBA" id="ARBA00022448"/>
    </source>
</evidence>
<reference evidence="9" key="1">
    <citation type="journal article" date="2023" name="Mol. Ecol. Resour.">
        <title>Chromosome-level genome assembly of a triploid poplar Populus alba 'Berolinensis'.</title>
        <authorList>
            <person name="Chen S."/>
            <person name="Yu Y."/>
            <person name="Wang X."/>
            <person name="Wang S."/>
            <person name="Zhang T."/>
            <person name="Zhou Y."/>
            <person name="He R."/>
            <person name="Meng N."/>
            <person name="Wang Y."/>
            <person name="Liu W."/>
            <person name="Liu Z."/>
            <person name="Liu J."/>
            <person name="Guo Q."/>
            <person name="Huang H."/>
            <person name="Sederoff R.R."/>
            <person name="Wang G."/>
            <person name="Qu G."/>
            <person name="Chen S."/>
        </authorList>
    </citation>
    <scope>NUCLEOTIDE SEQUENCE</scope>
    <source>
        <strain evidence="9">SC-2020</strain>
    </source>
</reference>
<dbReference type="PANTHER" id="PTHR48082:SF2">
    <property type="entry name" value="ATP SYNTHASE SUBUNIT ALPHA, MITOCHONDRIAL"/>
    <property type="match status" value="1"/>
</dbReference>
<dbReference type="InterPro" id="IPR005294">
    <property type="entry name" value="ATP_synth_F1_asu"/>
</dbReference>
<evidence type="ECO:0000256" key="3">
    <source>
        <dbReference type="ARBA" id="ARBA00022840"/>
    </source>
</evidence>
<dbReference type="Gene3D" id="1.20.150.20">
    <property type="entry name" value="ATP synthase alpha/beta chain, C-terminal domain"/>
    <property type="match status" value="1"/>
</dbReference>
<keyword evidence="6" id="KW-0139">CF(1)</keyword>
<dbReference type="PANTHER" id="PTHR48082">
    <property type="entry name" value="ATP SYNTHASE SUBUNIT ALPHA, MITOCHONDRIAL"/>
    <property type="match status" value="1"/>
</dbReference>
<evidence type="ECO:0000259" key="8">
    <source>
        <dbReference type="Pfam" id="PF00306"/>
    </source>
</evidence>
<dbReference type="EMBL" id="JAQIZT010000014">
    <property type="protein sequence ID" value="KAJ6973746.1"/>
    <property type="molecule type" value="Genomic_DNA"/>
</dbReference>
<dbReference type="GO" id="GO:0005524">
    <property type="term" value="F:ATP binding"/>
    <property type="evidence" value="ECO:0007669"/>
    <property type="project" value="UniProtKB-KW"/>
</dbReference>
<keyword evidence="5" id="KW-0472">Membrane</keyword>
<accession>A0AAD6PZV6</accession>
<evidence type="ECO:0000256" key="6">
    <source>
        <dbReference type="ARBA" id="ARBA00023196"/>
    </source>
</evidence>
<keyword evidence="1" id="KW-0813">Transport</keyword>
<dbReference type="CDD" id="cd18113">
    <property type="entry name" value="ATP-synt_F1_alpha_C"/>
    <property type="match status" value="1"/>
</dbReference>
<comment type="caution">
    <text evidence="9">The sequence shown here is derived from an EMBL/GenBank/DDBJ whole genome shotgun (WGS) entry which is preliminary data.</text>
</comment>
<keyword evidence="3" id="KW-0067">ATP-binding</keyword>
<dbReference type="SUPFAM" id="SSF47917">
    <property type="entry name" value="C-terminal domain of alpha and beta subunits of F1 ATP synthase"/>
    <property type="match status" value="1"/>
</dbReference>
<dbReference type="InterPro" id="IPR000793">
    <property type="entry name" value="ATP_synth_asu_C"/>
</dbReference>
<evidence type="ECO:0000256" key="5">
    <source>
        <dbReference type="ARBA" id="ARBA00023136"/>
    </source>
</evidence>
<dbReference type="Proteomes" id="UP001164929">
    <property type="component" value="Chromosome 14"/>
</dbReference>
<keyword evidence="10" id="KW-1185">Reference proteome</keyword>
<keyword evidence="2" id="KW-0547">Nucleotide-binding</keyword>
<protein>
    <submittedName>
        <fullName evidence="9">ATP synthase subunit alpha</fullName>
    </submittedName>
</protein>
<gene>
    <name evidence="9" type="ORF">NC653_033931</name>
</gene>
<dbReference type="FunFam" id="1.20.150.20:FF:000001">
    <property type="entry name" value="ATP synthase subunit alpha"/>
    <property type="match status" value="1"/>
</dbReference>
<name>A0AAD6PZV6_9ROSI</name>
<organism evidence="9 10">
    <name type="scientific">Populus alba x Populus x berolinensis</name>
    <dbReference type="NCBI Taxonomy" id="444605"/>
    <lineage>
        <taxon>Eukaryota</taxon>
        <taxon>Viridiplantae</taxon>
        <taxon>Streptophyta</taxon>
        <taxon>Embryophyta</taxon>
        <taxon>Tracheophyta</taxon>
        <taxon>Spermatophyta</taxon>
        <taxon>Magnoliopsida</taxon>
        <taxon>eudicotyledons</taxon>
        <taxon>Gunneridae</taxon>
        <taxon>Pentapetalae</taxon>
        <taxon>rosids</taxon>
        <taxon>fabids</taxon>
        <taxon>Malpighiales</taxon>
        <taxon>Salicaceae</taxon>
        <taxon>Saliceae</taxon>
        <taxon>Populus</taxon>
    </lineage>
</organism>
<evidence type="ECO:0000313" key="9">
    <source>
        <dbReference type="EMBL" id="KAJ6973746.1"/>
    </source>
</evidence>
<proteinExistence type="predicted"/>
<dbReference type="AlphaFoldDB" id="A0AAD6PZV6"/>
<dbReference type="InterPro" id="IPR038376">
    <property type="entry name" value="ATP_synth_asu_C_sf"/>
</dbReference>
<feature type="domain" description="ATP synthase alpha subunit C-terminal" evidence="8">
    <location>
        <begin position="1"/>
        <end position="115"/>
    </location>
</feature>
<evidence type="ECO:0000256" key="7">
    <source>
        <dbReference type="ARBA" id="ARBA00023310"/>
    </source>
</evidence>
<evidence type="ECO:0000256" key="2">
    <source>
        <dbReference type="ARBA" id="ARBA00022741"/>
    </source>
</evidence>
<dbReference type="Pfam" id="PF00306">
    <property type="entry name" value="ATP-synt_ab_C"/>
    <property type="match status" value="1"/>
</dbReference>
<evidence type="ECO:0000313" key="10">
    <source>
        <dbReference type="Proteomes" id="UP001164929"/>
    </source>
</evidence>
<dbReference type="GO" id="GO:0045259">
    <property type="term" value="C:proton-transporting ATP synthase complex"/>
    <property type="evidence" value="ECO:0007669"/>
    <property type="project" value="UniProtKB-KW"/>
</dbReference>
<keyword evidence="7" id="KW-0066">ATP synthesis</keyword>
<dbReference type="GO" id="GO:0043531">
    <property type="term" value="F:ADP binding"/>
    <property type="evidence" value="ECO:0007669"/>
    <property type="project" value="TreeGrafter"/>
</dbReference>
<sequence length="115" mass="13197">MKQVVGKLKLELEAFAQFTSDLDKATQNQLARGQRLHELLKQSQATPFMVAEQIMTIYTGTNGYLDSLEIRQVRKFLVELRTYLKTSKTQVQEIISSTKTFTEEVEALLKEAIQE</sequence>